<accession>A0ACB8QFK8</accession>
<sequence length="238" mass="26524">MQQWSFGKNVWARGVTVHEMLFGKAIFGSEMDLAYVGRAILQEELVFPAPRTELHAFAYNSLSQVLDKDPYTVSLAQMKSHLYFADIDLTAIVDGTLPRHILYVMNLFRTNPTPSSYWVGCPIDFSGERDVFDNTDREMADGSLCSWSTSIPHCGSDSVVRRGADYDSLALYPICDSVPQYYPALALGLLGLVSTDVGLKEVRLYLDPQSLGISSLVTAFVHVTAYWHSITINKNNII</sequence>
<comment type="caution">
    <text evidence="1">The sequence shown here is derived from an EMBL/GenBank/DDBJ whole genome shotgun (WGS) entry which is preliminary data.</text>
</comment>
<reference evidence="1" key="1">
    <citation type="submission" date="2021-02" db="EMBL/GenBank/DDBJ databases">
        <authorList>
            <consortium name="DOE Joint Genome Institute"/>
            <person name="Ahrendt S."/>
            <person name="Looney B.P."/>
            <person name="Miyauchi S."/>
            <person name="Morin E."/>
            <person name="Drula E."/>
            <person name="Courty P.E."/>
            <person name="Chicoki N."/>
            <person name="Fauchery L."/>
            <person name="Kohler A."/>
            <person name="Kuo A."/>
            <person name="Labutti K."/>
            <person name="Pangilinan J."/>
            <person name="Lipzen A."/>
            <person name="Riley R."/>
            <person name="Andreopoulos W."/>
            <person name="He G."/>
            <person name="Johnson J."/>
            <person name="Barry K.W."/>
            <person name="Grigoriev I.V."/>
            <person name="Nagy L."/>
            <person name="Hibbett D."/>
            <person name="Henrissat B."/>
            <person name="Matheny P.B."/>
            <person name="Labbe J."/>
            <person name="Martin F."/>
        </authorList>
    </citation>
    <scope>NUCLEOTIDE SEQUENCE</scope>
    <source>
        <strain evidence="1">EC-137</strain>
    </source>
</reference>
<evidence type="ECO:0000313" key="1">
    <source>
        <dbReference type="EMBL" id="KAI0030378.1"/>
    </source>
</evidence>
<dbReference type="EMBL" id="MU273625">
    <property type="protein sequence ID" value="KAI0030378.1"/>
    <property type="molecule type" value="Genomic_DNA"/>
</dbReference>
<organism evidence="1 2">
    <name type="scientific">Vararia minispora EC-137</name>
    <dbReference type="NCBI Taxonomy" id="1314806"/>
    <lineage>
        <taxon>Eukaryota</taxon>
        <taxon>Fungi</taxon>
        <taxon>Dikarya</taxon>
        <taxon>Basidiomycota</taxon>
        <taxon>Agaricomycotina</taxon>
        <taxon>Agaricomycetes</taxon>
        <taxon>Russulales</taxon>
        <taxon>Lachnocladiaceae</taxon>
        <taxon>Vararia</taxon>
    </lineage>
</organism>
<gene>
    <name evidence="1" type="ORF">K488DRAFT_87830</name>
</gene>
<keyword evidence="2" id="KW-1185">Reference proteome</keyword>
<protein>
    <submittedName>
        <fullName evidence="1">Uncharacterized protein</fullName>
    </submittedName>
</protein>
<name>A0ACB8QFK8_9AGAM</name>
<reference evidence="1" key="2">
    <citation type="journal article" date="2022" name="New Phytol.">
        <title>Evolutionary transition to the ectomycorrhizal habit in the genomes of a hyperdiverse lineage of mushroom-forming fungi.</title>
        <authorList>
            <person name="Looney B."/>
            <person name="Miyauchi S."/>
            <person name="Morin E."/>
            <person name="Drula E."/>
            <person name="Courty P.E."/>
            <person name="Kohler A."/>
            <person name="Kuo A."/>
            <person name="LaButti K."/>
            <person name="Pangilinan J."/>
            <person name="Lipzen A."/>
            <person name="Riley R."/>
            <person name="Andreopoulos W."/>
            <person name="He G."/>
            <person name="Johnson J."/>
            <person name="Nolan M."/>
            <person name="Tritt A."/>
            <person name="Barry K.W."/>
            <person name="Grigoriev I.V."/>
            <person name="Nagy L.G."/>
            <person name="Hibbett D."/>
            <person name="Henrissat B."/>
            <person name="Matheny P.B."/>
            <person name="Labbe J."/>
            <person name="Martin F.M."/>
        </authorList>
    </citation>
    <scope>NUCLEOTIDE SEQUENCE</scope>
    <source>
        <strain evidence="1">EC-137</strain>
    </source>
</reference>
<proteinExistence type="predicted"/>
<evidence type="ECO:0000313" key="2">
    <source>
        <dbReference type="Proteomes" id="UP000814128"/>
    </source>
</evidence>
<dbReference type="Proteomes" id="UP000814128">
    <property type="component" value="Unassembled WGS sequence"/>
</dbReference>